<feature type="transmembrane region" description="Helical" evidence="7">
    <location>
        <begin position="180"/>
        <end position="197"/>
    </location>
</feature>
<feature type="transmembrane region" description="Helical" evidence="7">
    <location>
        <begin position="228"/>
        <end position="251"/>
    </location>
</feature>
<protein>
    <submittedName>
        <fullName evidence="8">Metal ABC transporter permease</fullName>
    </submittedName>
</protein>
<evidence type="ECO:0000256" key="5">
    <source>
        <dbReference type="ARBA" id="ARBA00023136"/>
    </source>
</evidence>
<dbReference type="SUPFAM" id="SSF81345">
    <property type="entry name" value="ABC transporter involved in vitamin B12 uptake, BtuC"/>
    <property type="match status" value="1"/>
</dbReference>
<feature type="transmembrane region" description="Helical" evidence="7">
    <location>
        <begin position="14"/>
        <end position="34"/>
    </location>
</feature>
<feature type="transmembrane region" description="Helical" evidence="7">
    <location>
        <begin position="39"/>
        <end position="58"/>
    </location>
</feature>
<dbReference type="RefSeq" id="WP_270898107.1">
    <property type="nucleotide sequence ID" value="NZ_JBHSPF010000068.1"/>
</dbReference>
<evidence type="ECO:0000256" key="1">
    <source>
        <dbReference type="ARBA" id="ARBA00004141"/>
    </source>
</evidence>
<evidence type="ECO:0000256" key="6">
    <source>
        <dbReference type="RuleBase" id="RU003943"/>
    </source>
</evidence>
<feature type="transmembrane region" description="Helical" evidence="7">
    <location>
        <begin position="141"/>
        <end position="159"/>
    </location>
</feature>
<dbReference type="PANTHER" id="PTHR30477:SF22">
    <property type="entry name" value="METAL ABC TRANSPORTER PERMEASE"/>
    <property type="match status" value="1"/>
</dbReference>
<gene>
    <name evidence="8" type="ORF">ACFPTR_12725</name>
</gene>
<feature type="transmembrane region" description="Helical" evidence="7">
    <location>
        <begin position="257"/>
        <end position="275"/>
    </location>
</feature>
<keyword evidence="5 7" id="KW-0472">Membrane</keyword>
<dbReference type="PANTHER" id="PTHR30477">
    <property type="entry name" value="ABC-TRANSPORTER METAL-BINDING PROTEIN"/>
    <property type="match status" value="1"/>
</dbReference>
<evidence type="ECO:0000256" key="3">
    <source>
        <dbReference type="ARBA" id="ARBA00022692"/>
    </source>
</evidence>
<dbReference type="Proteomes" id="UP001596143">
    <property type="component" value="Unassembled WGS sequence"/>
</dbReference>
<keyword evidence="4 7" id="KW-1133">Transmembrane helix</keyword>
<name>A0ABW0UAJ2_9BACI</name>
<comment type="similarity">
    <text evidence="2 6">Belongs to the ABC-3 integral membrane protein family.</text>
</comment>
<keyword evidence="6" id="KW-0813">Transport</keyword>
<feature type="transmembrane region" description="Helical" evidence="7">
    <location>
        <begin position="98"/>
        <end position="121"/>
    </location>
</feature>
<evidence type="ECO:0000256" key="7">
    <source>
        <dbReference type="SAM" id="Phobius"/>
    </source>
</evidence>
<dbReference type="CDD" id="cd06550">
    <property type="entry name" value="TM_ABC_iron-siderophores_like"/>
    <property type="match status" value="1"/>
</dbReference>
<sequence>MIEALLKYEFLQHAFLVGGLIGFLAPMLGVFIVVRKLSLIADTLSHLTLTGIACHLFLTQHFSFFLQLHPLWMGMSFSVIGAVLLEKLRHIFHSFKEFAIPVVLSSGIGLGVVFLSLADGFNNDLFQYLFGSMIAVTKEDVWTVFFVTVIVMGLLMLFYKEILFLSFDEEQARVSGIRSNFSQLLFIVMTALVISISMRIVGILLVSSLMILPVATALQFARSFKQMFAYAIIFGELAVVFGMWAAFSFHIAPGGTIVVLSLLLFIVLLSGRKLLGLPVRVYRSKKEEM</sequence>
<feature type="transmembrane region" description="Helical" evidence="7">
    <location>
        <begin position="64"/>
        <end position="86"/>
    </location>
</feature>
<evidence type="ECO:0000256" key="2">
    <source>
        <dbReference type="ARBA" id="ARBA00008034"/>
    </source>
</evidence>
<dbReference type="InterPro" id="IPR037294">
    <property type="entry name" value="ABC_BtuC-like"/>
</dbReference>
<evidence type="ECO:0000256" key="4">
    <source>
        <dbReference type="ARBA" id="ARBA00022989"/>
    </source>
</evidence>
<dbReference type="EMBL" id="JBHSPF010000068">
    <property type="protein sequence ID" value="MFC5629711.1"/>
    <property type="molecule type" value="Genomic_DNA"/>
</dbReference>
<organism evidence="8 9">
    <name type="scientific">Aliibacillus thermotolerans</name>
    <dbReference type="NCBI Taxonomy" id="1834418"/>
    <lineage>
        <taxon>Bacteria</taxon>
        <taxon>Bacillati</taxon>
        <taxon>Bacillota</taxon>
        <taxon>Bacilli</taxon>
        <taxon>Bacillales</taxon>
        <taxon>Bacillaceae</taxon>
        <taxon>Aliibacillus</taxon>
    </lineage>
</organism>
<accession>A0ABW0UAJ2</accession>
<proteinExistence type="inferred from homology"/>
<comment type="subcellular location">
    <subcellularLocation>
        <location evidence="6">Cell membrane</location>
        <topology evidence="6">Multi-pass membrane protein</topology>
    </subcellularLocation>
    <subcellularLocation>
        <location evidence="1">Membrane</location>
        <topology evidence="1">Multi-pass membrane protein</topology>
    </subcellularLocation>
</comment>
<reference evidence="9" key="1">
    <citation type="journal article" date="2019" name="Int. J. Syst. Evol. Microbiol.">
        <title>The Global Catalogue of Microorganisms (GCM) 10K type strain sequencing project: providing services to taxonomists for standard genome sequencing and annotation.</title>
        <authorList>
            <consortium name="The Broad Institute Genomics Platform"/>
            <consortium name="The Broad Institute Genome Sequencing Center for Infectious Disease"/>
            <person name="Wu L."/>
            <person name="Ma J."/>
        </authorList>
    </citation>
    <scope>NUCLEOTIDE SEQUENCE [LARGE SCALE GENOMIC DNA]</scope>
    <source>
        <strain evidence="9">CGMCC 1.15790</strain>
    </source>
</reference>
<keyword evidence="9" id="KW-1185">Reference proteome</keyword>
<dbReference type="Pfam" id="PF00950">
    <property type="entry name" value="ABC-3"/>
    <property type="match status" value="1"/>
</dbReference>
<comment type="caution">
    <text evidence="8">The sequence shown here is derived from an EMBL/GenBank/DDBJ whole genome shotgun (WGS) entry which is preliminary data.</text>
</comment>
<evidence type="ECO:0000313" key="9">
    <source>
        <dbReference type="Proteomes" id="UP001596143"/>
    </source>
</evidence>
<dbReference type="Gene3D" id="1.10.3470.10">
    <property type="entry name" value="ABC transporter involved in vitamin B12 uptake, BtuC"/>
    <property type="match status" value="1"/>
</dbReference>
<dbReference type="InterPro" id="IPR001626">
    <property type="entry name" value="ABC_TroCD"/>
</dbReference>
<keyword evidence="3 6" id="KW-0812">Transmembrane</keyword>
<evidence type="ECO:0000313" key="8">
    <source>
        <dbReference type="EMBL" id="MFC5629711.1"/>
    </source>
</evidence>